<proteinExistence type="predicted"/>
<dbReference type="EMBL" id="JAVYJV010000007">
    <property type="protein sequence ID" value="KAK4366691.1"/>
    <property type="molecule type" value="Genomic_DNA"/>
</dbReference>
<name>A0AAE1SBI0_9SOLA</name>
<keyword evidence="2" id="KW-1185">Reference proteome</keyword>
<gene>
    <name evidence="1" type="ORF">RND71_014571</name>
</gene>
<sequence length="191" mass="22321">MIIAIVFIILVYYYLKFRNNRNNTRNNNENTTDVLPSLELSGEEEIRPEIAESLNISIEEVEIDFLAKIKKKLFTLRRSIVGIKTLYKENVTQNHRGDRLYNVWPGKNQQGVERFSLNRSATTVDSGYENFRQLYGATKNPFDKGVMNNIKEVYFHLGHLQGSIFVQKYRTSSFDQFEHVIYRTLIGFPSI</sequence>
<evidence type="ECO:0000313" key="2">
    <source>
        <dbReference type="Proteomes" id="UP001291623"/>
    </source>
</evidence>
<reference evidence="1" key="1">
    <citation type="submission" date="2023-12" db="EMBL/GenBank/DDBJ databases">
        <title>Genome assembly of Anisodus tanguticus.</title>
        <authorList>
            <person name="Wang Y.-J."/>
        </authorList>
    </citation>
    <scope>NUCLEOTIDE SEQUENCE</scope>
    <source>
        <strain evidence="1">KB-2021</strain>
        <tissue evidence="1">Leaf</tissue>
    </source>
</reference>
<protein>
    <submittedName>
        <fullName evidence="1">Uncharacterized protein</fullName>
    </submittedName>
</protein>
<comment type="caution">
    <text evidence="1">The sequence shown here is derived from an EMBL/GenBank/DDBJ whole genome shotgun (WGS) entry which is preliminary data.</text>
</comment>
<dbReference type="Proteomes" id="UP001291623">
    <property type="component" value="Unassembled WGS sequence"/>
</dbReference>
<dbReference type="AlphaFoldDB" id="A0AAE1SBI0"/>
<accession>A0AAE1SBI0</accession>
<evidence type="ECO:0000313" key="1">
    <source>
        <dbReference type="EMBL" id="KAK4366691.1"/>
    </source>
</evidence>
<organism evidence="1 2">
    <name type="scientific">Anisodus tanguticus</name>
    <dbReference type="NCBI Taxonomy" id="243964"/>
    <lineage>
        <taxon>Eukaryota</taxon>
        <taxon>Viridiplantae</taxon>
        <taxon>Streptophyta</taxon>
        <taxon>Embryophyta</taxon>
        <taxon>Tracheophyta</taxon>
        <taxon>Spermatophyta</taxon>
        <taxon>Magnoliopsida</taxon>
        <taxon>eudicotyledons</taxon>
        <taxon>Gunneridae</taxon>
        <taxon>Pentapetalae</taxon>
        <taxon>asterids</taxon>
        <taxon>lamiids</taxon>
        <taxon>Solanales</taxon>
        <taxon>Solanaceae</taxon>
        <taxon>Solanoideae</taxon>
        <taxon>Hyoscyameae</taxon>
        <taxon>Anisodus</taxon>
    </lineage>
</organism>